<dbReference type="EMBL" id="JAFBWN010000006">
    <property type="protein sequence ID" value="MBM2355247.1"/>
    <property type="molecule type" value="Genomic_DNA"/>
</dbReference>
<evidence type="ECO:0000256" key="9">
    <source>
        <dbReference type="ARBA" id="ARBA00023251"/>
    </source>
</evidence>
<organism evidence="11 12">
    <name type="scientific">Pseudosulfitobacter pseudonitzschiae</name>
    <dbReference type="NCBI Taxonomy" id="1402135"/>
    <lineage>
        <taxon>Bacteria</taxon>
        <taxon>Pseudomonadati</taxon>
        <taxon>Pseudomonadota</taxon>
        <taxon>Alphaproteobacteria</taxon>
        <taxon>Rhodobacterales</taxon>
        <taxon>Roseobacteraceae</taxon>
        <taxon>Pseudosulfitobacter</taxon>
    </lineage>
</organism>
<keyword evidence="8 10" id="KW-0472">Membrane</keyword>
<keyword evidence="4" id="KW-0813">Transport</keyword>
<feature type="transmembrane region" description="Helical" evidence="10">
    <location>
        <begin position="358"/>
        <end position="378"/>
    </location>
</feature>
<dbReference type="AlphaFoldDB" id="A0A9Q2NMA6"/>
<keyword evidence="6 10" id="KW-0812">Transmembrane</keyword>
<feature type="transmembrane region" description="Helical" evidence="10">
    <location>
        <begin position="390"/>
        <end position="412"/>
    </location>
</feature>
<feature type="transmembrane region" description="Helical" evidence="10">
    <location>
        <begin position="60"/>
        <end position="82"/>
    </location>
</feature>
<feature type="transmembrane region" description="Helical" evidence="10">
    <location>
        <begin position="316"/>
        <end position="338"/>
    </location>
</feature>
<evidence type="ECO:0000313" key="11">
    <source>
        <dbReference type="EMBL" id="MBM2355247.1"/>
    </source>
</evidence>
<name>A0A9Q2NMA6_9RHOB</name>
<evidence type="ECO:0000256" key="4">
    <source>
        <dbReference type="ARBA" id="ARBA00022448"/>
    </source>
</evidence>
<evidence type="ECO:0000256" key="7">
    <source>
        <dbReference type="ARBA" id="ARBA00022989"/>
    </source>
</evidence>
<dbReference type="GO" id="GO:0005886">
    <property type="term" value="C:plasma membrane"/>
    <property type="evidence" value="ECO:0007669"/>
    <property type="project" value="UniProtKB-SubCell"/>
</dbReference>
<feature type="transmembrane region" description="Helical" evidence="10">
    <location>
        <begin position="272"/>
        <end position="295"/>
    </location>
</feature>
<evidence type="ECO:0000256" key="5">
    <source>
        <dbReference type="ARBA" id="ARBA00022475"/>
    </source>
</evidence>
<dbReference type="RefSeq" id="WP_231034277.1">
    <property type="nucleotide sequence ID" value="NZ_JAJNGX010000006.1"/>
</dbReference>
<dbReference type="Pfam" id="PF01554">
    <property type="entry name" value="MatE"/>
    <property type="match status" value="2"/>
</dbReference>
<feature type="transmembrane region" description="Helical" evidence="10">
    <location>
        <begin position="173"/>
        <end position="194"/>
    </location>
</feature>
<keyword evidence="7 10" id="KW-1133">Transmembrane helix</keyword>
<dbReference type="InterPro" id="IPR051327">
    <property type="entry name" value="MATE_MepA_subfamily"/>
</dbReference>
<proteinExistence type="inferred from homology"/>
<feature type="transmembrane region" description="Helical" evidence="10">
    <location>
        <begin position="418"/>
        <end position="438"/>
    </location>
</feature>
<evidence type="ECO:0000256" key="6">
    <source>
        <dbReference type="ARBA" id="ARBA00022692"/>
    </source>
</evidence>
<evidence type="ECO:0000313" key="12">
    <source>
        <dbReference type="Proteomes" id="UP000809337"/>
    </source>
</evidence>
<dbReference type="CDD" id="cd13143">
    <property type="entry name" value="MATE_MepA_like"/>
    <property type="match status" value="1"/>
</dbReference>
<dbReference type="InterPro" id="IPR045070">
    <property type="entry name" value="MATE_MepA-like"/>
</dbReference>
<evidence type="ECO:0000256" key="10">
    <source>
        <dbReference type="SAM" id="Phobius"/>
    </source>
</evidence>
<evidence type="ECO:0000256" key="8">
    <source>
        <dbReference type="ARBA" id="ARBA00023136"/>
    </source>
</evidence>
<feature type="transmembrane region" description="Helical" evidence="10">
    <location>
        <begin position="139"/>
        <end position="161"/>
    </location>
</feature>
<keyword evidence="9" id="KW-0046">Antibiotic resistance</keyword>
<dbReference type="GO" id="GO:0015297">
    <property type="term" value="F:antiporter activity"/>
    <property type="evidence" value="ECO:0007669"/>
    <property type="project" value="InterPro"/>
</dbReference>
<protein>
    <recommendedName>
        <fullName evidence="3">Multidrug export protein MepA</fullName>
    </recommendedName>
</protein>
<evidence type="ECO:0000256" key="3">
    <source>
        <dbReference type="ARBA" id="ARBA00022106"/>
    </source>
</evidence>
<sequence>MSDAPASNIFTSGPLLPLFLRTAAPIILVMGVNGAFAVVDAYFLGVFVGARAVIAVTLMFPLYMMLVALSTLVSSGFSALYAQALGAGDGPRGQALLGSALQLAMLVSLVLMALFVAFGTPLAIRIAAGDIGLAQTGHLYLEILVFGSPLGFLVGIGVDALRAQGWMSAMAGIMLMAALLNIAFDALFVVWIGLGVPGSAFGTLLSQLCAGLVVLAVRRGQPPVALWPLKPMHWGRLLAWGAPSSLGYIGLSLSAAVTLVAIQLWGGAQFNAIAGAFGIISRLMTFAFLPLLGLSMAFQTITANVYGAGQDERVQAALRVAVVLGLVYGAVVQAIYLLGASWLGAVFVDEPQIVAQVARILPITTATMFLFGPLMMVATHFQAIGDAPRAGLLGLSRTYLFGLPLTLLLPLVWGEVGIWLAGPVAECLVLGLTVWVLWRRRG</sequence>
<accession>A0A9Q2NMA6</accession>
<keyword evidence="5" id="KW-1003">Cell membrane</keyword>
<feature type="transmembrane region" description="Helical" evidence="10">
    <location>
        <begin position="103"/>
        <end position="127"/>
    </location>
</feature>
<dbReference type="PANTHER" id="PTHR43823">
    <property type="entry name" value="SPORULATION PROTEIN YKVU"/>
    <property type="match status" value="1"/>
</dbReference>
<dbReference type="PIRSF" id="PIRSF006603">
    <property type="entry name" value="DinF"/>
    <property type="match status" value="1"/>
</dbReference>
<evidence type="ECO:0000256" key="2">
    <source>
        <dbReference type="ARBA" id="ARBA00008417"/>
    </source>
</evidence>
<dbReference type="InterPro" id="IPR048279">
    <property type="entry name" value="MdtK-like"/>
</dbReference>
<reference evidence="11" key="1">
    <citation type="submission" date="2021-01" db="EMBL/GenBank/DDBJ databases">
        <title>Diatom-associated Roseobacters Show Island Model of Population Structure.</title>
        <authorList>
            <person name="Qu L."/>
            <person name="Feng X."/>
            <person name="Chen Y."/>
            <person name="Li L."/>
            <person name="Wang X."/>
            <person name="Hu Z."/>
            <person name="Wang H."/>
            <person name="Luo H."/>
        </authorList>
    </citation>
    <scope>NUCLEOTIDE SEQUENCE</scope>
    <source>
        <strain evidence="11">SM26-45</strain>
    </source>
</reference>
<dbReference type="PANTHER" id="PTHR43823:SF3">
    <property type="entry name" value="MULTIDRUG EXPORT PROTEIN MEPA"/>
    <property type="match status" value="1"/>
</dbReference>
<dbReference type="GO" id="GO:0042910">
    <property type="term" value="F:xenobiotic transmembrane transporter activity"/>
    <property type="evidence" value="ECO:0007669"/>
    <property type="project" value="InterPro"/>
</dbReference>
<gene>
    <name evidence="11" type="ORF">JQX14_11900</name>
</gene>
<dbReference type="InterPro" id="IPR002528">
    <property type="entry name" value="MATE_fam"/>
</dbReference>
<feature type="transmembrane region" description="Helical" evidence="10">
    <location>
        <begin position="26"/>
        <end position="54"/>
    </location>
</feature>
<evidence type="ECO:0000256" key="1">
    <source>
        <dbReference type="ARBA" id="ARBA00004429"/>
    </source>
</evidence>
<comment type="similarity">
    <text evidence="2">Belongs to the multi antimicrobial extrusion (MATE) (TC 2.A.66.1) family. MepA subfamily.</text>
</comment>
<feature type="transmembrane region" description="Helical" evidence="10">
    <location>
        <begin position="237"/>
        <end position="266"/>
    </location>
</feature>
<dbReference type="Proteomes" id="UP000809337">
    <property type="component" value="Unassembled WGS sequence"/>
</dbReference>
<comment type="subcellular location">
    <subcellularLocation>
        <location evidence="1">Cell inner membrane</location>
        <topology evidence="1">Multi-pass membrane protein</topology>
    </subcellularLocation>
</comment>
<dbReference type="GO" id="GO:0046677">
    <property type="term" value="P:response to antibiotic"/>
    <property type="evidence" value="ECO:0007669"/>
    <property type="project" value="UniProtKB-KW"/>
</dbReference>
<comment type="caution">
    <text evidence="11">The sequence shown here is derived from an EMBL/GenBank/DDBJ whole genome shotgun (WGS) entry which is preliminary data.</text>
</comment>